<proteinExistence type="predicted"/>
<dbReference type="Pfam" id="PF13412">
    <property type="entry name" value="HTH_24"/>
    <property type="match status" value="1"/>
</dbReference>
<dbReference type="InterPro" id="IPR036388">
    <property type="entry name" value="WH-like_DNA-bd_sf"/>
</dbReference>
<protein>
    <submittedName>
        <fullName evidence="2">Transcriptional regulator, MarR family protein</fullName>
    </submittedName>
</protein>
<name>A0A212JFH5_9PROT</name>
<reference evidence="2" key="1">
    <citation type="submission" date="2016-04" db="EMBL/GenBank/DDBJ databases">
        <authorList>
            <person name="Evans L.H."/>
            <person name="Alamgir A."/>
            <person name="Owens N."/>
            <person name="Weber N.D."/>
            <person name="Virtaneva K."/>
            <person name="Barbian K."/>
            <person name="Babar A."/>
            <person name="Rosenke K."/>
        </authorList>
    </citation>
    <scope>NUCLEOTIDE SEQUENCE</scope>
    <source>
        <strain evidence="2">86</strain>
    </source>
</reference>
<sequence>MMRPPLQKLYLCMEEMRKIEDDMPVQRMVLFLLIAGKPGITYKELTDAAGVTNSTVSRNVAALGKIDRHGKPGHDLVETAPDPREPRRNLLRLTPKGARVAKTLIALME</sequence>
<dbReference type="AlphaFoldDB" id="A0A212JFH5"/>
<evidence type="ECO:0000256" key="1">
    <source>
        <dbReference type="SAM" id="MobiDB-lite"/>
    </source>
</evidence>
<dbReference type="EMBL" id="FLUO01000001">
    <property type="protein sequence ID" value="SBV98186.1"/>
    <property type="molecule type" value="Genomic_DNA"/>
</dbReference>
<accession>A0A212JFH5</accession>
<organism evidence="2">
    <name type="scientific">uncultured Alphaproteobacteria bacterium</name>
    <dbReference type="NCBI Taxonomy" id="91750"/>
    <lineage>
        <taxon>Bacteria</taxon>
        <taxon>Pseudomonadati</taxon>
        <taxon>Pseudomonadota</taxon>
        <taxon>Alphaproteobacteria</taxon>
        <taxon>environmental samples</taxon>
    </lineage>
</organism>
<feature type="region of interest" description="Disordered" evidence="1">
    <location>
        <begin position="67"/>
        <end position="88"/>
    </location>
</feature>
<dbReference type="InterPro" id="IPR036390">
    <property type="entry name" value="WH_DNA-bd_sf"/>
</dbReference>
<dbReference type="Gene3D" id="1.10.10.10">
    <property type="entry name" value="Winged helix-like DNA-binding domain superfamily/Winged helix DNA-binding domain"/>
    <property type="match status" value="1"/>
</dbReference>
<dbReference type="SUPFAM" id="SSF46785">
    <property type="entry name" value="Winged helix' DNA-binding domain"/>
    <property type="match status" value="1"/>
</dbReference>
<gene>
    <name evidence="2" type="ORF">KL86APRO_10980</name>
</gene>
<evidence type="ECO:0000313" key="2">
    <source>
        <dbReference type="EMBL" id="SBV98186.1"/>
    </source>
</evidence>